<sequence>MVHTAIFTELSTGCRTHYRKRNNVMDKIYQVCVYGEDDDFEEFEVSAYDEAEAQSKVESLTNIVDIQFIDIMSL</sequence>
<keyword evidence="2" id="KW-1185">Reference proteome</keyword>
<dbReference type="Proteomes" id="UP000308886">
    <property type="component" value="Unassembled WGS sequence"/>
</dbReference>
<proteinExistence type="predicted"/>
<name>A0AC61QS16_9BACT</name>
<evidence type="ECO:0000313" key="1">
    <source>
        <dbReference type="EMBL" id="TGX82613.1"/>
    </source>
</evidence>
<comment type="caution">
    <text evidence="1">The sequence shown here is derived from an EMBL/GenBank/DDBJ whole genome shotgun (WGS) entry which is preliminary data.</text>
</comment>
<organism evidence="1 2">
    <name type="scientific">Palleniella muris</name>
    <dbReference type="NCBI Taxonomy" id="3038145"/>
    <lineage>
        <taxon>Bacteria</taxon>
        <taxon>Pseudomonadati</taxon>
        <taxon>Bacteroidota</taxon>
        <taxon>Bacteroidia</taxon>
        <taxon>Bacteroidales</taxon>
        <taxon>Prevotellaceae</taxon>
        <taxon>Palleniella</taxon>
    </lineage>
</organism>
<dbReference type="EMBL" id="SRZC01000008">
    <property type="protein sequence ID" value="TGX82613.1"/>
    <property type="molecule type" value="Genomic_DNA"/>
</dbReference>
<reference evidence="1" key="1">
    <citation type="submission" date="2019-04" db="EMBL/GenBank/DDBJ databases">
        <title>Microbes associate with the intestines of laboratory mice.</title>
        <authorList>
            <person name="Navarre W."/>
            <person name="Wong E."/>
            <person name="Huang K."/>
            <person name="Tropini C."/>
            <person name="Ng K."/>
            <person name="Yu B."/>
        </authorList>
    </citation>
    <scope>NUCLEOTIDE SEQUENCE</scope>
    <source>
        <strain evidence="1">NM73_A23</strain>
    </source>
</reference>
<evidence type="ECO:0000313" key="2">
    <source>
        <dbReference type="Proteomes" id="UP000308886"/>
    </source>
</evidence>
<protein>
    <submittedName>
        <fullName evidence="1">Uncharacterized protein</fullName>
    </submittedName>
</protein>
<gene>
    <name evidence="1" type="ORF">E5358_06070</name>
</gene>
<accession>A0AC61QS16</accession>